<name>A0A0L0EPM6_9GAMM</name>
<proteinExistence type="predicted"/>
<evidence type="ECO:0000313" key="2">
    <source>
        <dbReference type="Proteomes" id="UP000036850"/>
    </source>
</evidence>
<dbReference type="AlphaFoldDB" id="A0A0L0EPM6"/>
<gene>
    <name evidence="1" type="ORF">AC626_17025</name>
</gene>
<dbReference type="EMBL" id="LFZX01000150">
    <property type="protein sequence ID" value="KNC66432.1"/>
    <property type="molecule type" value="Genomic_DNA"/>
</dbReference>
<sequence length="95" mass="10714">MKKQGLFIGLCLVTLAGCQVSQPAPYEQDKAPEERQEYSGVEGLAQAQRDQVYLMDKELRDKCRNAKVDLAVAQGDKNDQEIARQTDIIKQTCRQ</sequence>
<reference evidence="2" key="1">
    <citation type="submission" date="2015-07" db="EMBL/GenBank/DDBJ databases">
        <title>Draft genome sequence of a Pseudoalteromonas rubra strain, OCN096, isolated from Kaneohe Bay, Oahu, Hawaii.</title>
        <authorList>
            <person name="Beurmann S."/>
            <person name="Ushijima B."/>
            <person name="Belcaid M."/>
            <person name="Callahan S.M."/>
            <person name="Aeby G.S."/>
        </authorList>
    </citation>
    <scope>NUCLEOTIDE SEQUENCE [LARGE SCALE GENOMIC DNA]</scope>
    <source>
        <strain evidence="2">OCN096</strain>
    </source>
</reference>
<organism evidence="1 2">
    <name type="scientific">Pseudoalteromonas rubra</name>
    <dbReference type="NCBI Taxonomy" id="43658"/>
    <lineage>
        <taxon>Bacteria</taxon>
        <taxon>Pseudomonadati</taxon>
        <taxon>Pseudomonadota</taxon>
        <taxon>Gammaproteobacteria</taxon>
        <taxon>Alteromonadales</taxon>
        <taxon>Pseudoalteromonadaceae</taxon>
        <taxon>Pseudoalteromonas</taxon>
    </lineage>
</organism>
<protein>
    <recommendedName>
        <fullName evidence="3">Lipoprotein</fullName>
    </recommendedName>
</protein>
<comment type="caution">
    <text evidence="1">The sequence shown here is derived from an EMBL/GenBank/DDBJ whole genome shotgun (WGS) entry which is preliminary data.</text>
</comment>
<accession>A0A0L0EPM6</accession>
<dbReference type="PATRIC" id="fig|43658.6.peg.3032"/>
<dbReference type="PROSITE" id="PS51257">
    <property type="entry name" value="PROKAR_LIPOPROTEIN"/>
    <property type="match status" value="1"/>
</dbReference>
<dbReference type="Proteomes" id="UP000036850">
    <property type="component" value="Unassembled WGS sequence"/>
</dbReference>
<dbReference type="OrthoDB" id="6386994at2"/>
<evidence type="ECO:0000313" key="1">
    <source>
        <dbReference type="EMBL" id="KNC66432.1"/>
    </source>
</evidence>
<evidence type="ECO:0008006" key="3">
    <source>
        <dbReference type="Google" id="ProtNLM"/>
    </source>
</evidence>